<proteinExistence type="predicted"/>
<accession>M0DDW0</accession>
<dbReference type="AlphaFoldDB" id="M0DDW0"/>
<comment type="caution">
    <text evidence="1">The sequence shown here is derived from an EMBL/GenBank/DDBJ whole genome shotgun (WGS) entry which is preliminary data.</text>
</comment>
<reference evidence="1 2" key="1">
    <citation type="journal article" date="2014" name="PLoS Genet.">
        <title>Phylogenetically driven sequencing of extremely halophilic archaea reveals strategies for static and dynamic osmo-response.</title>
        <authorList>
            <person name="Becker E.A."/>
            <person name="Seitzer P.M."/>
            <person name="Tritt A."/>
            <person name="Larsen D."/>
            <person name="Krusor M."/>
            <person name="Yao A.I."/>
            <person name="Wu D."/>
            <person name="Madern D."/>
            <person name="Eisen J.A."/>
            <person name="Darling A.E."/>
            <person name="Facciotti M.T."/>
        </authorList>
    </citation>
    <scope>NUCLEOTIDE SEQUENCE [LARGE SCALE GENOMIC DNA]</scope>
    <source>
        <strain evidence="1 2">DSM 14210</strain>
    </source>
</reference>
<evidence type="ECO:0000313" key="1">
    <source>
        <dbReference type="EMBL" id="ELZ32344.1"/>
    </source>
</evidence>
<name>M0DDW0_9EURY</name>
<evidence type="ECO:0000313" key="2">
    <source>
        <dbReference type="Proteomes" id="UP000011523"/>
    </source>
</evidence>
<sequence length="34" mass="3996">MMFGGETFEIDYPGLAEIFRAWRAALPEEKCDDW</sequence>
<protein>
    <submittedName>
        <fullName evidence="1">Uncharacterized protein</fullName>
    </submittedName>
</protein>
<gene>
    <name evidence="1" type="ORF">C472_15789</name>
</gene>
<organism evidence="1 2">
    <name type="scientific">Halorubrum tebenquichense DSM 14210</name>
    <dbReference type="NCBI Taxonomy" id="1227485"/>
    <lineage>
        <taxon>Archaea</taxon>
        <taxon>Methanobacteriati</taxon>
        <taxon>Methanobacteriota</taxon>
        <taxon>Stenosarchaea group</taxon>
        <taxon>Halobacteria</taxon>
        <taxon>Halobacteriales</taxon>
        <taxon>Haloferacaceae</taxon>
        <taxon>Halorubrum</taxon>
    </lineage>
</organism>
<dbReference type="Proteomes" id="UP000011523">
    <property type="component" value="Unassembled WGS sequence"/>
</dbReference>
<keyword evidence="2" id="KW-1185">Reference proteome</keyword>
<dbReference type="EMBL" id="AOJD01000082">
    <property type="protein sequence ID" value="ELZ32344.1"/>
    <property type="molecule type" value="Genomic_DNA"/>
</dbReference>